<name>A0A8J7KVS5_9FIRM</name>
<dbReference type="EMBL" id="JAEAGR010000001">
    <property type="protein sequence ID" value="MBH1939507.1"/>
    <property type="molecule type" value="Genomic_DNA"/>
</dbReference>
<evidence type="ECO:0000256" key="7">
    <source>
        <dbReference type="ARBA" id="ARBA00023136"/>
    </source>
</evidence>
<feature type="transmembrane region" description="Helical" evidence="8">
    <location>
        <begin position="41"/>
        <end position="62"/>
    </location>
</feature>
<feature type="transmembrane region" description="Helical" evidence="8">
    <location>
        <begin position="217"/>
        <end position="238"/>
    </location>
</feature>
<sequence length="270" mass="28116">MDWFINLNPVVQALLATLFTWFVTAVGSSCVFLFKSINRKVLNGMLGFAAGVMIAASFWSLLAPAISMAEEAGMIAWLPAVIGFLSGGAFLWLVDVLMPHVHFMPQNAEPEGVKTGLKRSVLLVLAITLHNIPEGLAIGVAFGAVAADLPAASLAGAVALALGIGLQNFPEGAAVSVPLRREGLSRIKSFAYGQASGIVEPIAGVLGAVAVITMRPILPYALSFAAGAMIYVVVEELIPEAQQEKSHSNAGTIGAMLGFSVMMLLDVALG</sequence>
<feature type="transmembrane region" description="Helical" evidence="8">
    <location>
        <begin position="121"/>
        <end position="145"/>
    </location>
</feature>
<feature type="transmembrane region" description="Helical" evidence="8">
    <location>
        <begin position="12"/>
        <end position="34"/>
    </location>
</feature>
<evidence type="ECO:0000256" key="1">
    <source>
        <dbReference type="ARBA" id="ARBA00004651"/>
    </source>
</evidence>
<proteinExistence type="inferred from homology"/>
<dbReference type="GO" id="GO:0005886">
    <property type="term" value="C:plasma membrane"/>
    <property type="evidence" value="ECO:0007669"/>
    <property type="project" value="UniProtKB-SubCell"/>
</dbReference>
<evidence type="ECO:0000256" key="4">
    <source>
        <dbReference type="ARBA" id="ARBA00022692"/>
    </source>
</evidence>
<dbReference type="AlphaFoldDB" id="A0A8J7KVS5"/>
<feature type="transmembrane region" description="Helical" evidence="8">
    <location>
        <begin position="190"/>
        <end position="211"/>
    </location>
</feature>
<protein>
    <submittedName>
        <fullName evidence="9">ZIP family metal transporter</fullName>
    </submittedName>
</protein>
<organism evidence="9 10">
    <name type="scientific">Mobilitalea sibirica</name>
    <dbReference type="NCBI Taxonomy" id="1462919"/>
    <lineage>
        <taxon>Bacteria</taxon>
        <taxon>Bacillati</taxon>
        <taxon>Bacillota</taxon>
        <taxon>Clostridia</taxon>
        <taxon>Lachnospirales</taxon>
        <taxon>Lachnospiraceae</taxon>
        <taxon>Mobilitalea</taxon>
    </lineage>
</organism>
<dbReference type="GO" id="GO:0005385">
    <property type="term" value="F:zinc ion transmembrane transporter activity"/>
    <property type="evidence" value="ECO:0007669"/>
    <property type="project" value="TreeGrafter"/>
</dbReference>
<dbReference type="PANTHER" id="PTHR11040:SF211">
    <property type="entry name" value="ZINC TRANSPORTER ZIP11"/>
    <property type="match status" value="1"/>
</dbReference>
<feature type="transmembrane region" description="Helical" evidence="8">
    <location>
        <begin position="250"/>
        <end position="269"/>
    </location>
</feature>
<keyword evidence="5" id="KW-0862">Zinc</keyword>
<evidence type="ECO:0000256" key="8">
    <source>
        <dbReference type="SAM" id="Phobius"/>
    </source>
</evidence>
<keyword evidence="10" id="KW-1185">Reference proteome</keyword>
<evidence type="ECO:0000256" key="2">
    <source>
        <dbReference type="ARBA" id="ARBA00006939"/>
    </source>
</evidence>
<gene>
    <name evidence="9" type="ORF">I5677_01205</name>
</gene>
<comment type="caution">
    <text evidence="9">The sequence shown here is derived from an EMBL/GenBank/DDBJ whole genome shotgun (WGS) entry which is preliminary data.</text>
</comment>
<dbReference type="Pfam" id="PF02535">
    <property type="entry name" value="Zip"/>
    <property type="match status" value="1"/>
</dbReference>
<dbReference type="InterPro" id="IPR003689">
    <property type="entry name" value="ZIP"/>
</dbReference>
<comment type="similarity">
    <text evidence="2">Belongs to the ZIP transporter (TC 2.A.5) family.</text>
</comment>
<evidence type="ECO:0000256" key="3">
    <source>
        <dbReference type="ARBA" id="ARBA00022475"/>
    </source>
</evidence>
<evidence type="ECO:0000313" key="9">
    <source>
        <dbReference type="EMBL" id="MBH1939507.1"/>
    </source>
</evidence>
<keyword evidence="7 8" id="KW-0472">Membrane</keyword>
<evidence type="ECO:0000256" key="5">
    <source>
        <dbReference type="ARBA" id="ARBA00022833"/>
    </source>
</evidence>
<evidence type="ECO:0000256" key="6">
    <source>
        <dbReference type="ARBA" id="ARBA00022989"/>
    </source>
</evidence>
<dbReference type="RefSeq" id="WP_197659725.1">
    <property type="nucleotide sequence ID" value="NZ_JAEAGR010000001.1"/>
</dbReference>
<comment type="subcellular location">
    <subcellularLocation>
        <location evidence="1">Cell membrane</location>
        <topology evidence="1">Multi-pass membrane protein</topology>
    </subcellularLocation>
</comment>
<keyword evidence="3" id="KW-1003">Cell membrane</keyword>
<evidence type="ECO:0000313" key="10">
    <source>
        <dbReference type="Proteomes" id="UP000623269"/>
    </source>
</evidence>
<feature type="transmembrane region" description="Helical" evidence="8">
    <location>
        <begin position="74"/>
        <end position="94"/>
    </location>
</feature>
<keyword evidence="4 8" id="KW-0812">Transmembrane</keyword>
<keyword evidence="6 8" id="KW-1133">Transmembrane helix</keyword>
<dbReference type="Proteomes" id="UP000623269">
    <property type="component" value="Unassembled WGS sequence"/>
</dbReference>
<accession>A0A8J7KVS5</accession>
<reference evidence="9" key="1">
    <citation type="submission" date="2020-12" db="EMBL/GenBank/DDBJ databases">
        <title>M. sibirica DSM 26468T genome.</title>
        <authorList>
            <person name="Thieme N."/>
            <person name="Rettenmaier R."/>
            <person name="Zverlov V."/>
            <person name="Liebl W."/>
        </authorList>
    </citation>
    <scope>NUCLEOTIDE SEQUENCE</scope>
    <source>
        <strain evidence="9">DSM 26468</strain>
    </source>
</reference>
<dbReference type="PANTHER" id="PTHR11040">
    <property type="entry name" value="ZINC/IRON TRANSPORTER"/>
    <property type="match status" value="1"/>
</dbReference>
<feature type="transmembrane region" description="Helical" evidence="8">
    <location>
        <begin position="151"/>
        <end position="169"/>
    </location>
</feature>